<accession>A0A8J7WDF4</accession>
<organism evidence="2 3">
    <name type="scientific">Thetidibacter halocola</name>
    <dbReference type="NCBI Taxonomy" id="2827239"/>
    <lineage>
        <taxon>Bacteria</taxon>
        <taxon>Pseudomonadati</taxon>
        <taxon>Pseudomonadota</taxon>
        <taxon>Alphaproteobacteria</taxon>
        <taxon>Rhodobacterales</taxon>
        <taxon>Roseobacteraceae</taxon>
        <taxon>Thetidibacter</taxon>
    </lineage>
</organism>
<feature type="signal peptide" evidence="1">
    <location>
        <begin position="1"/>
        <end position="24"/>
    </location>
</feature>
<gene>
    <name evidence="2" type="ORF">KB874_03420</name>
</gene>
<dbReference type="RefSeq" id="WP_212535129.1">
    <property type="nucleotide sequence ID" value="NZ_JAGTUU010000001.1"/>
</dbReference>
<keyword evidence="1" id="KW-0732">Signal</keyword>
<protein>
    <submittedName>
        <fullName evidence="2">Uncharacterized protein</fullName>
    </submittedName>
</protein>
<comment type="caution">
    <text evidence="2">The sequence shown here is derived from an EMBL/GenBank/DDBJ whole genome shotgun (WGS) entry which is preliminary data.</text>
</comment>
<sequence length="135" mass="14181">MGRLTAHILALALIAALLPRTGHAGMASRPDDLTVAFATCAGRLAAFRNEGWTVPGQRLDSRAAYQGFTDLLAAVGPSPSDSSPAAVTLRAIRAQARTETARLLSIARYGSDARRTRLAAATLAQRLLACESLLP</sequence>
<dbReference type="Proteomes" id="UP000681356">
    <property type="component" value="Unassembled WGS sequence"/>
</dbReference>
<keyword evidence="3" id="KW-1185">Reference proteome</keyword>
<feature type="chain" id="PRO_5035242591" evidence="1">
    <location>
        <begin position="25"/>
        <end position="135"/>
    </location>
</feature>
<name>A0A8J7WDF4_9RHOB</name>
<reference evidence="2" key="1">
    <citation type="submission" date="2021-04" db="EMBL/GenBank/DDBJ databases">
        <authorList>
            <person name="Yoon J."/>
        </authorList>
    </citation>
    <scope>NUCLEOTIDE SEQUENCE</scope>
    <source>
        <strain evidence="2">KMU-90</strain>
    </source>
</reference>
<dbReference type="EMBL" id="JAGTUU010000001">
    <property type="protein sequence ID" value="MBS0123174.1"/>
    <property type="molecule type" value="Genomic_DNA"/>
</dbReference>
<evidence type="ECO:0000256" key="1">
    <source>
        <dbReference type="SAM" id="SignalP"/>
    </source>
</evidence>
<evidence type="ECO:0000313" key="3">
    <source>
        <dbReference type="Proteomes" id="UP000681356"/>
    </source>
</evidence>
<proteinExistence type="predicted"/>
<evidence type="ECO:0000313" key="2">
    <source>
        <dbReference type="EMBL" id="MBS0123174.1"/>
    </source>
</evidence>
<dbReference type="AlphaFoldDB" id="A0A8J7WDF4"/>